<feature type="compositionally biased region" description="Low complexity" evidence="4">
    <location>
        <begin position="343"/>
        <end position="380"/>
    </location>
</feature>
<dbReference type="SUPFAM" id="SSF48208">
    <property type="entry name" value="Six-hairpin glycosidases"/>
    <property type="match status" value="1"/>
</dbReference>
<evidence type="ECO:0000256" key="1">
    <source>
        <dbReference type="ARBA" id="ARBA00007072"/>
    </source>
</evidence>
<dbReference type="Pfam" id="PF02927">
    <property type="entry name" value="CelD_N"/>
    <property type="match status" value="1"/>
</dbReference>
<reference evidence="7" key="1">
    <citation type="submission" date="2021-04" db="EMBL/GenBank/DDBJ databases">
        <title>Pseudonocardia sp. nov., isolated from sandy soil of mangrove forest.</title>
        <authorList>
            <person name="Zan Z."/>
            <person name="Huang R."/>
            <person name="Liu W."/>
        </authorList>
    </citation>
    <scope>NUCLEOTIDE SEQUENCE</scope>
    <source>
        <strain evidence="7">S2-4</strain>
    </source>
</reference>
<accession>A0ABT0ZT94</accession>
<keyword evidence="2" id="KW-0119">Carbohydrate metabolism</keyword>
<keyword evidence="7" id="KW-0378">Hydrolase</keyword>
<dbReference type="Gene3D" id="2.60.40.10">
    <property type="entry name" value="Immunoglobulins"/>
    <property type="match status" value="1"/>
</dbReference>
<evidence type="ECO:0000313" key="7">
    <source>
        <dbReference type="EMBL" id="MCO1653934.1"/>
    </source>
</evidence>
<keyword evidence="8" id="KW-1185">Reference proteome</keyword>
<feature type="compositionally biased region" description="Low complexity" evidence="4">
    <location>
        <begin position="250"/>
        <end position="286"/>
    </location>
</feature>
<evidence type="ECO:0000256" key="4">
    <source>
        <dbReference type="SAM" id="MobiDB-lite"/>
    </source>
</evidence>
<dbReference type="GO" id="GO:0016787">
    <property type="term" value="F:hydrolase activity"/>
    <property type="evidence" value="ECO:0007669"/>
    <property type="project" value="UniProtKB-KW"/>
</dbReference>
<dbReference type="InterPro" id="IPR012341">
    <property type="entry name" value="6hp_glycosidase-like_sf"/>
</dbReference>
<name>A0ABT0ZT94_9PSEU</name>
<dbReference type="InterPro" id="IPR013783">
    <property type="entry name" value="Ig-like_fold"/>
</dbReference>
<evidence type="ECO:0000259" key="6">
    <source>
        <dbReference type="Pfam" id="PF02927"/>
    </source>
</evidence>
<dbReference type="EMBL" id="JAGSOV010000009">
    <property type="protein sequence ID" value="MCO1653934.1"/>
    <property type="molecule type" value="Genomic_DNA"/>
</dbReference>
<evidence type="ECO:0000259" key="5">
    <source>
        <dbReference type="Pfam" id="PF00759"/>
    </source>
</evidence>
<sequence>MSDEPGPVEFAVVDAGGATALRGRSRPWPRRPDPASGLVVHVLEFSALTRPGEYRIRAGAADSHPFRVDERVHDALAADALAFFRSMRCRHAGDVAVAAWTGPDQERLYPGWRMPGAVDVSGGWYDAGDYGKYVVSGAIAAWQLLAVADPAPPAPVLAECRWQLDWLLRMQVPAGDPLAGTAFHRVHGTTWSPRPGRPEDDPTERVLHRPSTTATLHLAAVAARGARAFAWRTRTTRPGCWPRPAPRTPPRTATPTCSPRTTAARSAAAPTPTTTPQTTSTGPRPSCTWPPGRPGSRRRSARRRGTPPTPSTPPGSTTTGSPPRPDSTWRSPRAGCPIATACAARSSRRPSGSSGSRPGSRGSSPTTRRRATTGAPPGAS</sequence>
<dbReference type="InterPro" id="IPR008928">
    <property type="entry name" value="6-hairpin_glycosidase_sf"/>
</dbReference>
<dbReference type="Gene3D" id="1.50.10.10">
    <property type="match status" value="1"/>
</dbReference>
<dbReference type="InterPro" id="IPR001701">
    <property type="entry name" value="Glyco_hydro_9"/>
</dbReference>
<feature type="region of interest" description="Disordered" evidence="4">
    <location>
        <begin position="236"/>
        <end position="380"/>
    </location>
</feature>
<feature type="domain" description="Cellulase Ig-like" evidence="6">
    <location>
        <begin position="3"/>
        <end position="62"/>
    </location>
</feature>
<feature type="region of interest" description="Disordered" evidence="4">
    <location>
        <begin position="187"/>
        <end position="206"/>
    </location>
</feature>
<dbReference type="Pfam" id="PF00759">
    <property type="entry name" value="Glyco_hydro_9"/>
    <property type="match status" value="1"/>
</dbReference>
<evidence type="ECO:0000313" key="8">
    <source>
        <dbReference type="Proteomes" id="UP001165283"/>
    </source>
</evidence>
<gene>
    <name evidence="7" type="ORF">KDL28_02580</name>
</gene>
<organism evidence="7 8">
    <name type="scientific">Pseudonocardia humida</name>
    <dbReference type="NCBI Taxonomy" id="2800819"/>
    <lineage>
        <taxon>Bacteria</taxon>
        <taxon>Bacillati</taxon>
        <taxon>Actinomycetota</taxon>
        <taxon>Actinomycetes</taxon>
        <taxon>Pseudonocardiales</taxon>
        <taxon>Pseudonocardiaceae</taxon>
        <taxon>Pseudonocardia</taxon>
    </lineage>
</organism>
<keyword evidence="3" id="KW-0624">Polysaccharide degradation</keyword>
<dbReference type="CDD" id="cd02850">
    <property type="entry name" value="E_set_Cellulase_N"/>
    <property type="match status" value="1"/>
</dbReference>
<dbReference type="InterPro" id="IPR004197">
    <property type="entry name" value="Cellulase_Ig-like"/>
</dbReference>
<protein>
    <submittedName>
        <fullName evidence="7">Glycoside hydrolase family 9 protein</fullName>
    </submittedName>
</protein>
<dbReference type="InterPro" id="IPR014756">
    <property type="entry name" value="Ig_E-set"/>
</dbReference>
<feature type="domain" description="Glycoside hydrolase family 9" evidence="5">
    <location>
        <begin position="76"/>
        <end position="230"/>
    </location>
</feature>
<feature type="compositionally biased region" description="Basic and acidic residues" evidence="4">
    <location>
        <begin position="196"/>
        <end position="206"/>
    </location>
</feature>
<evidence type="ECO:0000256" key="3">
    <source>
        <dbReference type="ARBA" id="ARBA00023326"/>
    </source>
</evidence>
<comment type="caution">
    <text evidence="7">The sequence shown here is derived from an EMBL/GenBank/DDBJ whole genome shotgun (WGS) entry which is preliminary data.</text>
</comment>
<feature type="compositionally biased region" description="Basic residues" evidence="4">
    <location>
        <begin position="295"/>
        <end position="305"/>
    </location>
</feature>
<proteinExistence type="inferred from homology"/>
<dbReference type="SUPFAM" id="SSF81296">
    <property type="entry name" value="E set domains"/>
    <property type="match status" value="1"/>
</dbReference>
<dbReference type="Proteomes" id="UP001165283">
    <property type="component" value="Unassembled WGS sequence"/>
</dbReference>
<comment type="similarity">
    <text evidence="1">Belongs to the glycosyl hydrolase 9 (cellulase E) family.</text>
</comment>
<evidence type="ECO:0000256" key="2">
    <source>
        <dbReference type="ARBA" id="ARBA00023277"/>
    </source>
</evidence>